<dbReference type="PROSITE" id="PS50222">
    <property type="entry name" value="EF_HAND_2"/>
    <property type="match status" value="2"/>
</dbReference>
<dbReference type="GO" id="GO:0005509">
    <property type="term" value="F:calcium ion binding"/>
    <property type="evidence" value="ECO:0007669"/>
    <property type="project" value="InterPro"/>
</dbReference>
<evidence type="ECO:0000259" key="3">
    <source>
        <dbReference type="PROSITE" id="PS50222"/>
    </source>
</evidence>
<evidence type="ECO:0000313" key="5">
    <source>
        <dbReference type="Proteomes" id="UP000221011"/>
    </source>
</evidence>
<dbReference type="KEGG" id="sfk:KY5_7596"/>
<dbReference type="RefSeq" id="WP_199843433.1">
    <property type="nucleotide sequence ID" value="NZ_CP022685.1"/>
</dbReference>
<dbReference type="Gene3D" id="1.10.238.10">
    <property type="entry name" value="EF-hand"/>
    <property type="match status" value="1"/>
</dbReference>
<sequence>MAQNSTEQKFTFLFNWFDRTGDGYLTRDDFQQIGEVFAAVAPDESNKSALREAFMLWWDVLGEAGAPDAQGRIGRQQFITAMRSHIAADAKTVERLVTPIIDALMRALDTDKSGTLTADEYVRMYEALGIDPATSSAAFQRLDRNGSGTITHDEFRTAIEEFYLSTDTEAPGNWLLGSPLPRS</sequence>
<keyword evidence="5" id="KW-1185">Reference proteome</keyword>
<dbReference type="InterPro" id="IPR018247">
    <property type="entry name" value="EF_Hand_1_Ca_BS"/>
</dbReference>
<dbReference type="Pfam" id="PF13202">
    <property type="entry name" value="EF-hand_5"/>
    <property type="match status" value="1"/>
</dbReference>
<protein>
    <submittedName>
        <fullName evidence="4">Calcium binding protein</fullName>
    </submittedName>
</protein>
<dbReference type="InterPro" id="IPR002048">
    <property type="entry name" value="EF_hand_dom"/>
</dbReference>
<organism evidence="4 5">
    <name type="scientific">Streptomyces formicae</name>
    <dbReference type="NCBI Taxonomy" id="1616117"/>
    <lineage>
        <taxon>Bacteria</taxon>
        <taxon>Bacillati</taxon>
        <taxon>Actinomycetota</taxon>
        <taxon>Actinomycetes</taxon>
        <taxon>Kitasatosporales</taxon>
        <taxon>Streptomycetaceae</taxon>
        <taxon>Streptomyces</taxon>
    </lineage>
</organism>
<dbReference type="PANTHER" id="PTHR23050">
    <property type="entry name" value="CALCIUM BINDING PROTEIN"/>
    <property type="match status" value="1"/>
</dbReference>
<feature type="domain" description="EF-hand" evidence="3">
    <location>
        <begin position="5"/>
        <end position="40"/>
    </location>
</feature>
<dbReference type="InterPro" id="IPR011992">
    <property type="entry name" value="EF-hand-dom_pair"/>
</dbReference>
<dbReference type="Pfam" id="PF13833">
    <property type="entry name" value="EF-hand_8"/>
    <property type="match status" value="1"/>
</dbReference>
<feature type="domain" description="EF-hand" evidence="3">
    <location>
        <begin position="130"/>
        <end position="165"/>
    </location>
</feature>
<dbReference type="EMBL" id="CP022685">
    <property type="protein sequence ID" value="ATL32614.1"/>
    <property type="molecule type" value="Genomic_DNA"/>
</dbReference>
<accession>A0A291QMA9</accession>
<evidence type="ECO:0000256" key="2">
    <source>
        <dbReference type="ARBA" id="ARBA00022837"/>
    </source>
</evidence>
<dbReference type="SMART" id="SM00054">
    <property type="entry name" value="EFh"/>
    <property type="match status" value="3"/>
</dbReference>
<dbReference type="PROSITE" id="PS00018">
    <property type="entry name" value="EF_HAND_1"/>
    <property type="match status" value="1"/>
</dbReference>
<dbReference type="Proteomes" id="UP000221011">
    <property type="component" value="Chromosome"/>
</dbReference>
<evidence type="ECO:0000313" key="4">
    <source>
        <dbReference type="EMBL" id="ATL32614.1"/>
    </source>
</evidence>
<dbReference type="AlphaFoldDB" id="A0A291QMA9"/>
<gene>
    <name evidence="4" type="ORF">KY5_7596</name>
</gene>
<dbReference type="Pfam" id="PF00036">
    <property type="entry name" value="EF-hand_1"/>
    <property type="match status" value="1"/>
</dbReference>
<name>A0A291QMA9_9ACTN</name>
<keyword evidence="2" id="KW-0106">Calcium</keyword>
<reference evidence="4 5" key="1">
    <citation type="submission" date="2017-08" db="EMBL/GenBank/DDBJ databases">
        <title>Complete Genome Sequence of Streptomyces formicae KY5, the formicamycin producer.</title>
        <authorList>
            <person name="Holmes N.A."/>
            <person name="Devine R."/>
            <person name="Qin Z."/>
            <person name="Seipke R.F."/>
            <person name="Wilkinson B."/>
            <person name="Hutchings M.I."/>
        </authorList>
    </citation>
    <scope>NUCLEOTIDE SEQUENCE [LARGE SCALE GENOMIC DNA]</scope>
    <source>
        <strain evidence="4 5">KY5</strain>
    </source>
</reference>
<evidence type="ECO:0000256" key="1">
    <source>
        <dbReference type="ARBA" id="ARBA00022737"/>
    </source>
</evidence>
<proteinExistence type="predicted"/>
<keyword evidence="1" id="KW-0677">Repeat</keyword>
<dbReference type="InterPro" id="IPR050145">
    <property type="entry name" value="Centrin_CML-like"/>
</dbReference>
<dbReference type="SUPFAM" id="SSF47473">
    <property type="entry name" value="EF-hand"/>
    <property type="match status" value="1"/>
</dbReference>